<comment type="caution">
    <text evidence="1">The sequence shown here is derived from an EMBL/GenBank/DDBJ whole genome shotgun (WGS) entry which is preliminary data.</text>
</comment>
<keyword evidence="2" id="KW-1185">Reference proteome</keyword>
<dbReference type="OrthoDB" id="3067340at2759"/>
<protein>
    <recommendedName>
        <fullName evidence="3">F-box domain-containing protein</fullName>
    </recommendedName>
</protein>
<dbReference type="AlphaFoldDB" id="A0A9P5XPQ7"/>
<evidence type="ECO:0008006" key="3">
    <source>
        <dbReference type="Google" id="ProtNLM"/>
    </source>
</evidence>
<reference evidence="1" key="1">
    <citation type="submission" date="2020-11" db="EMBL/GenBank/DDBJ databases">
        <authorList>
            <consortium name="DOE Joint Genome Institute"/>
            <person name="Ahrendt S."/>
            <person name="Riley R."/>
            <person name="Andreopoulos W."/>
            <person name="Labutti K."/>
            <person name="Pangilinan J."/>
            <person name="Ruiz-Duenas F.J."/>
            <person name="Barrasa J.M."/>
            <person name="Sanchez-Garcia M."/>
            <person name="Camarero S."/>
            <person name="Miyauchi S."/>
            <person name="Serrano A."/>
            <person name="Linde D."/>
            <person name="Babiker R."/>
            <person name="Drula E."/>
            <person name="Ayuso-Fernandez I."/>
            <person name="Pacheco R."/>
            <person name="Padilla G."/>
            <person name="Ferreira P."/>
            <person name="Barriuso J."/>
            <person name="Kellner H."/>
            <person name="Castanera R."/>
            <person name="Alfaro M."/>
            <person name="Ramirez L."/>
            <person name="Pisabarro A.G."/>
            <person name="Kuo A."/>
            <person name="Tritt A."/>
            <person name="Lipzen A."/>
            <person name="He G."/>
            <person name="Yan M."/>
            <person name="Ng V."/>
            <person name="Cullen D."/>
            <person name="Martin F."/>
            <person name="Rosso M.-N."/>
            <person name="Henrissat B."/>
            <person name="Hibbett D."/>
            <person name="Martinez A.T."/>
            <person name="Grigoriev I.V."/>
        </authorList>
    </citation>
    <scope>NUCLEOTIDE SEQUENCE</scope>
    <source>
        <strain evidence="1">MF-IS2</strain>
    </source>
</reference>
<proteinExistence type="predicted"/>
<dbReference type="EMBL" id="MU151055">
    <property type="protein sequence ID" value="KAF9454287.1"/>
    <property type="molecule type" value="Genomic_DNA"/>
</dbReference>
<gene>
    <name evidence="1" type="ORF">P691DRAFT_717714</name>
</gene>
<evidence type="ECO:0000313" key="1">
    <source>
        <dbReference type="EMBL" id="KAF9454287.1"/>
    </source>
</evidence>
<accession>A0A9P5XPQ7</accession>
<name>A0A9P5XPQ7_9AGAR</name>
<sequence>MEVDSPVLDLNGFPEELREKIMDACDVRSMTALARTSKYWDRKRSECIYFRVVSILADFQLDPKTFLEFLTRTSSVISGSAALLVFCPGLFIPGDLDLYCSEENLDDVLDLLNTFTEYRSPEESSSKEELIKDRDYEDFSENCIAKVLKLSCCPPPESTRMDPTIVNIIAVRDVHPITAISHFHSTPVMNVITGKGAMCMYPELTLRMRGIINTHRHSMKSRKKFENCLNKYRQRGFDLGLTLGKWPGLRPDLARKNKLKSIPLCPIAFPEVPFTGDMKRTPKEVILEEDEWLLDWELSEWRF</sequence>
<evidence type="ECO:0000313" key="2">
    <source>
        <dbReference type="Proteomes" id="UP000807342"/>
    </source>
</evidence>
<dbReference type="Proteomes" id="UP000807342">
    <property type="component" value="Unassembled WGS sequence"/>
</dbReference>
<organism evidence="1 2">
    <name type="scientific">Macrolepiota fuliginosa MF-IS2</name>
    <dbReference type="NCBI Taxonomy" id="1400762"/>
    <lineage>
        <taxon>Eukaryota</taxon>
        <taxon>Fungi</taxon>
        <taxon>Dikarya</taxon>
        <taxon>Basidiomycota</taxon>
        <taxon>Agaricomycotina</taxon>
        <taxon>Agaricomycetes</taxon>
        <taxon>Agaricomycetidae</taxon>
        <taxon>Agaricales</taxon>
        <taxon>Agaricineae</taxon>
        <taxon>Agaricaceae</taxon>
        <taxon>Macrolepiota</taxon>
    </lineage>
</organism>